<dbReference type="EMBL" id="CP053085">
    <property type="protein sequence ID" value="QJR37975.1"/>
    <property type="molecule type" value="Genomic_DNA"/>
</dbReference>
<keyword evidence="2" id="KW-1185">Reference proteome</keyword>
<proteinExistence type="predicted"/>
<protein>
    <recommendedName>
        <fullName evidence="3">DUF155 domain-containing protein</fullName>
    </recommendedName>
</protein>
<evidence type="ECO:0008006" key="3">
    <source>
        <dbReference type="Google" id="ProtNLM"/>
    </source>
</evidence>
<organism evidence="1 2">
    <name type="scientific">Gemmatimonas groenlandica</name>
    <dbReference type="NCBI Taxonomy" id="2732249"/>
    <lineage>
        <taxon>Bacteria</taxon>
        <taxon>Pseudomonadati</taxon>
        <taxon>Gemmatimonadota</taxon>
        <taxon>Gemmatimonadia</taxon>
        <taxon>Gemmatimonadales</taxon>
        <taxon>Gemmatimonadaceae</taxon>
        <taxon>Gemmatimonas</taxon>
    </lineage>
</organism>
<gene>
    <name evidence="1" type="ORF">HKW67_21815</name>
</gene>
<evidence type="ECO:0000313" key="1">
    <source>
        <dbReference type="EMBL" id="QJR37975.1"/>
    </source>
</evidence>
<sequence length="367" mass="40823">MLTVLGSAIAYRLFDVGYAIDLEGALALLAASAPDRVRPVRGEGQALQISNPPVTVSLGSDVLVVDETAHDVELSARVFDFGVVSLRVRIRPPAACSWEQFTAFGQRLEHHPGINTLVQTQLQLICERMRPAIERPAVAAVHEDYTVFRITHITDDQGTPLSAAALASLDVVPLLLNETRPLSAEARRELLPHRFTYYGDDLALLTWENALVVEPREEDTDLQYILEFANAQLLELRYYDAQLDAELPRLYDAIEAARARRSVFPGRRFAALLSRLQAQVADSTELVERVENALKVTDDVYLARVYSAALELFRGRAWRAGIDRKLAILRETYAMLNSEAQAHRSETLEIAIVVLIVGELVMAVLRG</sequence>
<accession>A0A6M4IUV4</accession>
<dbReference type="AlphaFoldDB" id="A0A6M4IUV4"/>
<evidence type="ECO:0000313" key="2">
    <source>
        <dbReference type="Proteomes" id="UP000500938"/>
    </source>
</evidence>
<dbReference type="RefSeq" id="WP_171227412.1">
    <property type="nucleotide sequence ID" value="NZ_CP053085.1"/>
</dbReference>
<reference evidence="1 2" key="1">
    <citation type="submission" date="2020-05" db="EMBL/GenBank/DDBJ databases">
        <title>Complete genome sequence of Gemmatimonas greenlandica TET16.</title>
        <authorList>
            <person name="Zeng Y."/>
        </authorList>
    </citation>
    <scope>NUCLEOTIDE SEQUENCE [LARGE SCALE GENOMIC DNA]</scope>
    <source>
        <strain evidence="1 2">TET16</strain>
    </source>
</reference>
<dbReference type="KEGG" id="ggr:HKW67_21815"/>
<name>A0A6M4IUV4_9BACT</name>
<dbReference type="Proteomes" id="UP000500938">
    <property type="component" value="Chromosome"/>
</dbReference>